<dbReference type="Proteomes" id="UP001162480">
    <property type="component" value="Chromosome 6"/>
</dbReference>
<protein>
    <submittedName>
        <fullName evidence="1">Uncharacterized protein</fullName>
    </submittedName>
</protein>
<dbReference type="AlphaFoldDB" id="A0AA36AWN4"/>
<proteinExistence type="predicted"/>
<keyword evidence="2" id="KW-1185">Reference proteome</keyword>
<dbReference type="EMBL" id="OX597819">
    <property type="protein sequence ID" value="CAI9723675.1"/>
    <property type="molecule type" value="Genomic_DNA"/>
</dbReference>
<evidence type="ECO:0000313" key="1">
    <source>
        <dbReference type="EMBL" id="CAI9723675.1"/>
    </source>
</evidence>
<sequence>MLIYEYRVVLPMKVEEVWLIEFSLLLSLYQYYSCSHSMIRHDEILCVGTEYGACRVQKAARLNDTVLWQQN</sequence>
<organism evidence="1 2">
    <name type="scientific">Octopus vulgaris</name>
    <name type="common">Common octopus</name>
    <dbReference type="NCBI Taxonomy" id="6645"/>
    <lineage>
        <taxon>Eukaryota</taxon>
        <taxon>Metazoa</taxon>
        <taxon>Spiralia</taxon>
        <taxon>Lophotrochozoa</taxon>
        <taxon>Mollusca</taxon>
        <taxon>Cephalopoda</taxon>
        <taxon>Coleoidea</taxon>
        <taxon>Octopodiformes</taxon>
        <taxon>Octopoda</taxon>
        <taxon>Incirrata</taxon>
        <taxon>Octopodidae</taxon>
        <taxon>Octopus</taxon>
    </lineage>
</organism>
<gene>
    <name evidence="1" type="ORF">OCTVUL_1B008107</name>
</gene>
<evidence type="ECO:0000313" key="2">
    <source>
        <dbReference type="Proteomes" id="UP001162480"/>
    </source>
</evidence>
<accession>A0AA36AWN4</accession>
<name>A0AA36AWN4_OCTVU</name>
<reference evidence="1" key="1">
    <citation type="submission" date="2023-08" db="EMBL/GenBank/DDBJ databases">
        <authorList>
            <person name="Alioto T."/>
            <person name="Alioto T."/>
            <person name="Gomez Garrido J."/>
        </authorList>
    </citation>
    <scope>NUCLEOTIDE SEQUENCE</scope>
</reference>